<dbReference type="Pfam" id="PF07587">
    <property type="entry name" value="PSD1"/>
    <property type="match status" value="1"/>
</dbReference>
<protein>
    <submittedName>
        <fullName evidence="4">Uncharacterized protein</fullName>
    </submittedName>
</protein>
<gene>
    <name evidence="4" type="ORF">ETAA8_57290</name>
</gene>
<proteinExistence type="predicted"/>
<dbReference type="Pfam" id="PF07583">
    <property type="entry name" value="PSCyt2"/>
    <property type="match status" value="1"/>
</dbReference>
<organism evidence="4 5">
    <name type="scientific">Anatilimnocola aggregata</name>
    <dbReference type="NCBI Taxonomy" id="2528021"/>
    <lineage>
        <taxon>Bacteria</taxon>
        <taxon>Pseudomonadati</taxon>
        <taxon>Planctomycetota</taxon>
        <taxon>Planctomycetia</taxon>
        <taxon>Pirellulales</taxon>
        <taxon>Pirellulaceae</taxon>
        <taxon>Anatilimnocola</taxon>
    </lineage>
</organism>
<dbReference type="EMBL" id="CP036274">
    <property type="protein sequence ID" value="QDU30583.1"/>
    <property type="molecule type" value="Genomic_DNA"/>
</dbReference>
<evidence type="ECO:0000259" key="3">
    <source>
        <dbReference type="Pfam" id="PF07587"/>
    </source>
</evidence>
<reference evidence="4 5" key="1">
    <citation type="submission" date="2019-02" db="EMBL/GenBank/DDBJ databases">
        <title>Deep-cultivation of Planctomycetes and their phenomic and genomic characterization uncovers novel biology.</title>
        <authorList>
            <person name="Wiegand S."/>
            <person name="Jogler M."/>
            <person name="Boedeker C."/>
            <person name="Pinto D."/>
            <person name="Vollmers J."/>
            <person name="Rivas-Marin E."/>
            <person name="Kohn T."/>
            <person name="Peeters S.H."/>
            <person name="Heuer A."/>
            <person name="Rast P."/>
            <person name="Oberbeckmann S."/>
            <person name="Bunk B."/>
            <person name="Jeske O."/>
            <person name="Meyerdierks A."/>
            <person name="Storesund J.E."/>
            <person name="Kallscheuer N."/>
            <person name="Luecker S."/>
            <person name="Lage O.M."/>
            <person name="Pohl T."/>
            <person name="Merkel B.J."/>
            <person name="Hornburger P."/>
            <person name="Mueller R.-W."/>
            <person name="Bruemmer F."/>
            <person name="Labrenz M."/>
            <person name="Spormann A.M."/>
            <person name="Op den Camp H."/>
            <person name="Overmann J."/>
            <person name="Amann R."/>
            <person name="Jetten M.S.M."/>
            <person name="Mascher T."/>
            <person name="Medema M.H."/>
            <person name="Devos D.P."/>
            <person name="Kaster A.-K."/>
            <person name="Ovreas L."/>
            <person name="Rohde M."/>
            <person name="Galperin M.Y."/>
            <person name="Jogler C."/>
        </authorList>
    </citation>
    <scope>NUCLEOTIDE SEQUENCE [LARGE SCALE GENOMIC DNA]</scope>
    <source>
        <strain evidence="4 5">ETA_A8</strain>
    </source>
</reference>
<dbReference type="PANTHER" id="PTHR35889">
    <property type="entry name" value="CYCLOINULO-OLIGOSACCHARIDE FRUCTANOTRANSFERASE-RELATED"/>
    <property type="match status" value="1"/>
</dbReference>
<feature type="chain" id="PRO_5021973962" evidence="1">
    <location>
        <begin position="39"/>
        <end position="759"/>
    </location>
</feature>
<feature type="domain" description="DUF1549" evidence="2">
    <location>
        <begin position="254"/>
        <end position="437"/>
    </location>
</feature>
<accession>A0A517YK40</accession>
<dbReference type="AlphaFoldDB" id="A0A517YK40"/>
<keyword evidence="1" id="KW-0732">Signal</keyword>
<dbReference type="PANTHER" id="PTHR35889:SF3">
    <property type="entry name" value="F-BOX DOMAIN-CONTAINING PROTEIN"/>
    <property type="match status" value="1"/>
</dbReference>
<keyword evidence="5" id="KW-1185">Reference proteome</keyword>
<dbReference type="InterPro" id="IPR022655">
    <property type="entry name" value="DUF1553"/>
</dbReference>
<dbReference type="KEGG" id="aagg:ETAA8_57290"/>
<dbReference type="Gene3D" id="2.60.40.1080">
    <property type="match status" value="1"/>
</dbReference>
<evidence type="ECO:0000313" key="5">
    <source>
        <dbReference type="Proteomes" id="UP000315017"/>
    </source>
</evidence>
<dbReference type="Proteomes" id="UP000315017">
    <property type="component" value="Chromosome"/>
</dbReference>
<evidence type="ECO:0000313" key="4">
    <source>
        <dbReference type="EMBL" id="QDU30583.1"/>
    </source>
</evidence>
<name>A0A517YK40_9BACT</name>
<evidence type="ECO:0000256" key="1">
    <source>
        <dbReference type="SAM" id="SignalP"/>
    </source>
</evidence>
<feature type="signal peptide" evidence="1">
    <location>
        <begin position="1"/>
        <end position="38"/>
    </location>
</feature>
<sequence length="759" mass="84972" precursor="true">MDALLSAMNNCCRQLPIAAIVMLKIAAALVGMASPAQATEGQVNVAPSFNRDVMAVLSRSGCNMGACHGNLNGKGGLKLSLRGEDPALDHRTLVRELEQRRVNLHDPAVSLLLQKPAGQVVHQGGLRFSSHSHEYQVIHDWIAAGAPGPKSKEAKLVKLEVEPSETVVVAPQEKLQLEVTAVFADGKRRDVRNLAVYELTDNLAEVNSDGLVQRLSLGETTILVRYLNLQTPVRIAFLPSSPAITWQAPLPENRIDEHVFARLKTLQLAPSQPCDDATYLRRAYLDLLGILPTPAEGQVFLADQSPDKREQLIDRLLTRPEFAEQWALKWSDLLRNEEKVLDIKGVDLFYEWLRKSFAHGLPLSDLVQELVTADGGTYENPPANYYRAMRDPFVRGETTARLFLGVRLQCARCHNHPYDTWTQDDYYNWAGVFARIDYEIPDNKRKDKFDKNEFIGQQIVKIKSEGEVKNARTGKDARPQLLGAKKPVDTKSERLDALGEWLTSADNKRFAENQANLVWYHLLGRGLVEPIDDFRATNPAVHPQLLDQLASDLIAADYDLRSLIRQIMSSQIYQLASSPNLSNGQDVRNFSRTVPQRLSAEKLLDAWCQVLDMPIEYAGYPLGTRAGQIRGVERVRSREKPPTTADRFLKTFGKPDRLLACECERSGETTLKQAFVLLGDAGLDALLSQDENRLAKLAASDRSNEQVVAELYFVALLRQPTSAELEAAMELLTQHEKRLNGLQDLAWALLNSKEFVFRH</sequence>
<dbReference type="InterPro" id="IPR011444">
    <property type="entry name" value="DUF1549"/>
</dbReference>
<evidence type="ECO:0000259" key="2">
    <source>
        <dbReference type="Pfam" id="PF07583"/>
    </source>
</evidence>
<dbReference type="OrthoDB" id="289126at2"/>
<feature type="domain" description="DUF1553" evidence="3">
    <location>
        <begin position="497"/>
        <end position="731"/>
    </location>
</feature>